<dbReference type="PANTHER" id="PTHR33990:SF1">
    <property type="entry name" value="PROTEIN YJDN"/>
    <property type="match status" value="1"/>
</dbReference>
<accession>A0A1T5LN40</accession>
<sequence>MATINPYLNFNGTTEEAFNFYRSVFGGEFAAVQRFKDVPETANVPPEDQDKIMHIALPIGRENRIMGTDALESAGHTLSPGNNFSIAIGADSEEEASRIFNGLSQGGQVTMPLEKTFWNAYFGMLTDKFGVQWMVNYDYAPHK</sequence>
<dbReference type="InterPro" id="IPR028973">
    <property type="entry name" value="PhnB-like"/>
</dbReference>
<dbReference type="EMBL" id="FUZU01000002">
    <property type="protein sequence ID" value="SKC77417.1"/>
    <property type="molecule type" value="Genomic_DNA"/>
</dbReference>
<evidence type="ECO:0000259" key="1">
    <source>
        <dbReference type="Pfam" id="PF06983"/>
    </source>
</evidence>
<name>A0A1T5LN40_9BACT</name>
<dbReference type="CDD" id="cd06588">
    <property type="entry name" value="PhnB_like"/>
    <property type="match status" value="1"/>
</dbReference>
<dbReference type="STRING" id="688867.SAMN05660236_3575"/>
<dbReference type="SUPFAM" id="SSF54593">
    <property type="entry name" value="Glyoxalase/Bleomycin resistance protein/Dihydroxybiphenyl dioxygenase"/>
    <property type="match status" value="1"/>
</dbReference>
<feature type="domain" description="PhnB-like" evidence="1">
    <location>
        <begin position="4"/>
        <end position="135"/>
    </location>
</feature>
<dbReference type="RefSeq" id="WP_079688085.1">
    <property type="nucleotide sequence ID" value="NZ_FUZU01000002.1"/>
</dbReference>
<keyword evidence="3" id="KW-1185">Reference proteome</keyword>
<dbReference type="AlphaFoldDB" id="A0A1T5LN40"/>
<dbReference type="Pfam" id="PF06983">
    <property type="entry name" value="3-dmu-9_3-mt"/>
    <property type="match status" value="1"/>
</dbReference>
<protein>
    <submittedName>
        <fullName evidence="2">PhnB protein</fullName>
    </submittedName>
</protein>
<dbReference type="InterPro" id="IPR029068">
    <property type="entry name" value="Glyas_Bleomycin-R_OHBP_Dase"/>
</dbReference>
<evidence type="ECO:0000313" key="3">
    <source>
        <dbReference type="Proteomes" id="UP000190961"/>
    </source>
</evidence>
<dbReference type="PANTHER" id="PTHR33990">
    <property type="entry name" value="PROTEIN YJDN-RELATED"/>
    <property type="match status" value="1"/>
</dbReference>
<reference evidence="2 3" key="1">
    <citation type="submission" date="2017-02" db="EMBL/GenBank/DDBJ databases">
        <authorList>
            <person name="Peterson S.W."/>
        </authorList>
    </citation>
    <scope>NUCLEOTIDE SEQUENCE [LARGE SCALE GENOMIC DNA]</scope>
    <source>
        <strain evidence="2 3">DSM 25262</strain>
    </source>
</reference>
<proteinExistence type="predicted"/>
<evidence type="ECO:0000313" key="2">
    <source>
        <dbReference type="EMBL" id="SKC77417.1"/>
    </source>
</evidence>
<organism evidence="2 3">
    <name type="scientific">Ohtaekwangia koreensis</name>
    <dbReference type="NCBI Taxonomy" id="688867"/>
    <lineage>
        <taxon>Bacteria</taxon>
        <taxon>Pseudomonadati</taxon>
        <taxon>Bacteroidota</taxon>
        <taxon>Cytophagia</taxon>
        <taxon>Cytophagales</taxon>
        <taxon>Fulvivirgaceae</taxon>
        <taxon>Ohtaekwangia</taxon>
    </lineage>
</organism>
<dbReference type="Proteomes" id="UP000190961">
    <property type="component" value="Unassembled WGS sequence"/>
</dbReference>
<gene>
    <name evidence="2" type="ORF">SAMN05660236_3575</name>
</gene>
<dbReference type="Gene3D" id="3.10.180.10">
    <property type="entry name" value="2,3-Dihydroxybiphenyl 1,2-Dioxygenase, domain 1"/>
    <property type="match status" value="1"/>
</dbReference>
<dbReference type="OrthoDB" id="9795306at2"/>